<accession>A0A0A9AVE4</accession>
<protein>
    <submittedName>
        <fullName evidence="1">Uncharacterized protein</fullName>
    </submittedName>
</protein>
<evidence type="ECO:0000313" key="1">
    <source>
        <dbReference type="EMBL" id="JAD55699.1"/>
    </source>
</evidence>
<reference evidence="1" key="2">
    <citation type="journal article" date="2015" name="Data Brief">
        <title>Shoot transcriptome of the giant reed, Arundo donax.</title>
        <authorList>
            <person name="Barrero R.A."/>
            <person name="Guerrero F.D."/>
            <person name="Moolhuijzen P."/>
            <person name="Goolsby J.A."/>
            <person name="Tidwell J."/>
            <person name="Bellgard S.E."/>
            <person name="Bellgard M.I."/>
        </authorList>
    </citation>
    <scope>NUCLEOTIDE SEQUENCE</scope>
    <source>
        <tissue evidence="1">Shoot tissue taken approximately 20 cm above the soil surface</tissue>
    </source>
</reference>
<dbReference type="EMBL" id="GBRH01242196">
    <property type="protein sequence ID" value="JAD55699.1"/>
    <property type="molecule type" value="Transcribed_RNA"/>
</dbReference>
<organism evidence="1">
    <name type="scientific">Arundo donax</name>
    <name type="common">Giant reed</name>
    <name type="synonym">Donax arundinaceus</name>
    <dbReference type="NCBI Taxonomy" id="35708"/>
    <lineage>
        <taxon>Eukaryota</taxon>
        <taxon>Viridiplantae</taxon>
        <taxon>Streptophyta</taxon>
        <taxon>Embryophyta</taxon>
        <taxon>Tracheophyta</taxon>
        <taxon>Spermatophyta</taxon>
        <taxon>Magnoliopsida</taxon>
        <taxon>Liliopsida</taxon>
        <taxon>Poales</taxon>
        <taxon>Poaceae</taxon>
        <taxon>PACMAD clade</taxon>
        <taxon>Arundinoideae</taxon>
        <taxon>Arundineae</taxon>
        <taxon>Arundo</taxon>
    </lineage>
</organism>
<sequence>MPTNTLINHTHAHTYRSRCTIANI</sequence>
<proteinExistence type="predicted"/>
<name>A0A0A9AVE4_ARUDO</name>
<reference evidence="1" key="1">
    <citation type="submission" date="2014-09" db="EMBL/GenBank/DDBJ databases">
        <authorList>
            <person name="Magalhaes I.L.F."/>
            <person name="Oliveira U."/>
            <person name="Santos F.R."/>
            <person name="Vidigal T.H.D.A."/>
            <person name="Brescovit A.D."/>
            <person name="Santos A.J."/>
        </authorList>
    </citation>
    <scope>NUCLEOTIDE SEQUENCE</scope>
    <source>
        <tissue evidence="1">Shoot tissue taken approximately 20 cm above the soil surface</tissue>
    </source>
</reference>
<dbReference type="AlphaFoldDB" id="A0A0A9AVE4"/>